<accession>A0A914BTT7</accession>
<dbReference type="PANTHER" id="PTHR21681:SF0">
    <property type="entry name" value="EUKARYOTIC TRANSLATION INITIATION FACTOR 3 SUBUNIT J"/>
    <property type="match status" value="1"/>
</dbReference>
<proteinExistence type="predicted"/>
<evidence type="ECO:0000313" key="6">
    <source>
        <dbReference type="Proteomes" id="UP000887568"/>
    </source>
</evidence>
<dbReference type="AlphaFoldDB" id="A0A914BTT7"/>
<keyword evidence="1" id="KW-0963">Cytoplasm</keyword>
<sequence>MSKVRGISQNALPYYCSTIKMADWDSEDFDPDQGFSKPVASDRWEGEDEEEVKGAWDESDEEKKENETTETVKAVQVKKKKSLEATLKAKEEKRKKELDEKKKKAQEQRVELSAEEQLAEKLRQQKLQEDSDLELAKEAFGVTEDVKGRIDAMQPTTEEEFEEFAKLLKEKLQQLEKSPHYVDMLDNVFQGCSLSLEPDQVKRLGSSLTAIANEKSKAQKAGKGKKKVKRRS</sequence>
<keyword evidence="3" id="KW-0648">Protein biosynthesis</keyword>
<feature type="region of interest" description="Disordered" evidence="4">
    <location>
        <begin position="88"/>
        <end position="115"/>
    </location>
</feature>
<dbReference type="InterPro" id="IPR023194">
    <property type="entry name" value="eIF3-like_dom_sf"/>
</dbReference>
<evidence type="ECO:0000256" key="1">
    <source>
        <dbReference type="ARBA" id="ARBA00022490"/>
    </source>
</evidence>
<dbReference type="InterPro" id="IPR013906">
    <property type="entry name" value="eIF3j"/>
</dbReference>
<evidence type="ECO:0000256" key="4">
    <source>
        <dbReference type="SAM" id="MobiDB-lite"/>
    </source>
</evidence>
<keyword evidence="6" id="KW-1185">Reference proteome</keyword>
<dbReference type="Pfam" id="PF08597">
    <property type="entry name" value="eIF3_subunit"/>
    <property type="match status" value="1"/>
</dbReference>
<evidence type="ECO:0008006" key="7">
    <source>
        <dbReference type="Google" id="ProtNLM"/>
    </source>
</evidence>
<reference evidence="5" key="1">
    <citation type="submission" date="2022-11" db="UniProtKB">
        <authorList>
            <consortium name="EnsemblMetazoa"/>
        </authorList>
    </citation>
    <scope>IDENTIFICATION</scope>
</reference>
<dbReference type="PANTHER" id="PTHR21681">
    <property type="entry name" value="EUKARYOTIC TRANSLATION INITIATION FACTOR 3 SUBUNIT J"/>
    <property type="match status" value="1"/>
</dbReference>
<dbReference type="GeneID" id="119746292"/>
<dbReference type="Proteomes" id="UP000887568">
    <property type="component" value="Unplaced"/>
</dbReference>
<organism evidence="5 6">
    <name type="scientific">Patiria miniata</name>
    <name type="common">Bat star</name>
    <name type="synonym">Asterina miniata</name>
    <dbReference type="NCBI Taxonomy" id="46514"/>
    <lineage>
        <taxon>Eukaryota</taxon>
        <taxon>Metazoa</taxon>
        <taxon>Echinodermata</taxon>
        <taxon>Eleutherozoa</taxon>
        <taxon>Asterozoa</taxon>
        <taxon>Asteroidea</taxon>
        <taxon>Valvatacea</taxon>
        <taxon>Valvatida</taxon>
        <taxon>Asterinidae</taxon>
        <taxon>Patiria</taxon>
    </lineage>
</organism>
<dbReference type="Gene3D" id="1.10.246.60">
    <property type="entry name" value="Eukaryotic translation initiation factor 3 like domains"/>
    <property type="match status" value="1"/>
</dbReference>
<dbReference type="OMA" id="KNIANTW"/>
<dbReference type="RefSeq" id="XP_038079082.1">
    <property type="nucleotide sequence ID" value="XM_038223154.1"/>
</dbReference>
<dbReference type="GO" id="GO:0005852">
    <property type="term" value="C:eukaryotic translation initiation factor 3 complex"/>
    <property type="evidence" value="ECO:0007669"/>
    <property type="project" value="InterPro"/>
</dbReference>
<evidence type="ECO:0000313" key="5">
    <source>
        <dbReference type="EnsemblMetazoa" id="XP_038079082.1"/>
    </source>
</evidence>
<dbReference type="CTD" id="8669"/>
<keyword evidence="2" id="KW-0396">Initiation factor</keyword>
<evidence type="ECO:0000256" key="2">
    <source>
        <dbReference type="ARBA" id="ARBA00022540"/>
    </source>
</evidence>
<evidence type="ECO:0000256" key="3">
    <source>
        <dbReference type="ARBA" id="ARBA00022917"/>
    </source>
</evidence>
<feature type="region of interest" description="Disordered" evidence="4">
    <location>
        <begin position="26"/>
        <end position="76"/>
    </location>
</feature>
<feature type="compositionally biased region" description="Basic and acidic residues" evidence="4">
    <location>
        <begin position="52"/>
        <end position="67"/>
    </location>
</feature>
<dbReference type="GO" id="GO:0003743">
    <property type="term" value="F:translation initiation factor activity"/>
    <property type="evidence" value="ECO:0007669"/>
    <property type="project" value="UniProtKB-KW"/>
</dbReference>
<dbReference type="EnsemblMetazoa" id="XM_038223154.1">
    <property type="protein sequence ID" value="XP_038079082.1"/>
    <property type="gene ID" value="LOC119746292"/>
</dbReference>
<name>A0A914BTT7_PATMI</name>
<protein>
    <recommendedName>
        <fullName evidence="7">Eukaryotic translation initiation factor 3 30 kDa subunit</fullName>
    </recommendedName>
</protein>
<dbReference type="OrthoDB" id="20381at2759"/>